<dbReference type="InterPro" id="IPR023404">
    <property type="entry name" value="rSAM_horseshoe"/>
</dbReference>
<comment type="similarity">
    <text evidence="10">Belongs to the methylthiotransferase family. MiaB subfamily.</text>
</comment>
<evidence type="ECO:0000259" key="11">
    <source>
        <dbReference type="PROSITE" id="PS50926"/>
    </source>
</evidence>
<keyword evidence="5 10" id="KW-0819">tRNA processing</keyword>
<evidence type="ECO:0000313" key="14">
    <source>
        <dbReference type="EMBL" id="MCF6376393.1"/>
    </source>
</evidence>
<dbReference type="CDD" id="cd01335">
    <property type="entry name" value="Radical_SAM"/>
    <property type="match status" value="1"/>
</dbReference>
<evidence type="ECO:0000256" key="9">
    <source>
        <dbReference type="ARBA" id="ARBA00033765"/>
    </source>
</evidence>
<dbReference type="InterPro" id="IPR058240">
    <property type="entry name" value="rSAM_sf"/>
</dbReference>
<dbReference type="PANTHER" id="PTHR43020:SF2">
    <property type="entry name" value="MITOCHONDRIAL TRNA METHYLTHIOTRANSFERASE CDK5RAP1"/>
    <property type="match status" value="1"/>
</dbReference>
<dbReference type="InterPro" id="IPR007197">
    <property type="entry name" value="rSAM"/>
</dbReference>
<evidence type="ECO:0000313" key="15">
    <source>
        <dbReference type="Proteomes" id="UP001201161"/>
    </source>
</evidence>
<evidence type="ECO:0000256" key="5">
    <source>
        <dbReference type="ARBA" id="ARBA00022694"/>
    </source>
</evidence>
<feature type="binding site" evidence="10">
    <location>
        <position position="53"/>
    </location>
    <ligand>
        <name>[4Fe-4S] cluster</name>
        <dbReference type="ChEBI" id="CHEBI:49883"/>
        <label>1</label>
    </ligand>
</feature>
<evidence type="ECO:0000256" key="7">
    <source>
        <dbReference type="ARBA" id="ARBA00023004"/>
    </source>
</evidence>
<evidence type="ECO:0000256" key="10">
    <source>
        <dbReference type="HAMAP-Rule" id="MF_01864"/>
    </source>
</evidence>
<feature type="domain" description="TRAM" evidence="11">
    <location>
        <begin position="380"/>
        <end position="452"/>
    </location>
</feature>
<dbReference type="Proteomes" id="UP001201161">
    <property type="component" value="Unassembled WGS sequence"/>
</dbReference>
<comment type="subcellular location">
    <subcellularLocation>
        <location evidence="10">Cytoplasm</location>
    </subcellularLocation>
</comment>
<keyword evidence="10" id="KW-0963">Cytoplasm</keyword>
<dbReference type="GO" id="GO:0035597">
    <property type="term" value="F:tRNA-2-methylthio-N(6)-dimethylallyladenosine(37) synthase activity"/>
    <property type="evidence" value="ECO:0007669"/>
    <property type="project" value="UniProtKB-EC"/>
</dbReference>
<feature type="domain" description="MTTase N-terminal" evidence="12">
    <location>
        <begin position="9"/>
        <end position="124"/>
    </location>
</feature>
<sequence>MSAAVPSARTYEVKTHGCQMNVHDSERLAGLLEDAGYVRATAGQADVVVLNTCAVRENADNKLYGNLGQLASVKAATPGMQIAVGGCLAQKDRESITTRAPWVDVVFGTHNIGSLPVLLERARIAEEAQVEILESLSVFPSTLPTRRESAYAAWVSVSVGCNNTCTFCIVPALRGKEKDRRPGEILAEVEALVAEGVTEVTLLGQNVNAYGVEFGDRQAFSKLLRACGDIEGLERVRFTSPHPAEFTDDVIEAMASTPNVMPSLHMPLQSGSDKVLRDMRRSYRQSRYLGIIERVRAAIPDAAITTDIIVGFPGETEEDFQATLDVVRAARFSSAFTFQYSKRPGTPAAVLEDQVPADVVKDRYLRLAAVVDEIAWEENKALVGRTLELMVSEGEGRKDAATARLSGRAPDNRLVHFSVSGHAPTDLPRPGDMVTVEVTYAAPHHLVADGPVLAVRRTRAGDAWERRTAAPPATPSVGLGMPTIGVPAPLPGAPACG</sequence>
<comment type="subunit">
    <text evidence="10">Monomer.</text>
</comment>
<dbReference type="PROSITE" id="PS51918">
    <property type="entry name" value="RADICAL_SAM"/>
    <property type="match status" value="1"/>
</dbReference>
<evidence type="ECO:0000256" key="4">
    <source>
        <dbReference type="ARBA" id="ARBA00022691"/>
    </source>
</evidence>
<feature type="binding site" evidence="10">
    <location>
        <position position="87"/>
    </location>
    <ligand>
        <name>[4Fe-4S] cluster</name>
        <dbReference type="ChEBI" id="CHEBI:49883"/>
        <label>1</label>
    </ligand>
</feature>
<evidence type="ECO:0000256" key="2">
    <source>
        <dbReference type="ARBA" id="ARBA00022485"/>
    </source>
</evidence>
<evidence type="ECO:0000256" key="6">
    <source>
        <dbReference type="ARBA" id="ARBA00022723"/>
    </source>
</evidence>
<dbReference type="SFLD" id="SFLDG01082">
    <property type="entry name" value="B12-binding_domain_containing"/>
    <property type="match status" value="1"/>
</dbReference>
<keyword evidence="3 10" id="KW-0808">Transferase</keyword>
<dbReference type="SFLD" id="SFLDF00273">
    <property type="entry name" value="(dimethylallyl)adenosine_tRNA"/>
    <property type="match status" value="1"/>
</dbReference>
<dbReference type="SFLD" id="SFLDS00029">
    <property type="entry name" value="Radical_SAM"/>
    <property type="match status" value="1"/>
</dbReference>
<evidence type="ECO:0000259" key="12">
    <source>
        <dbReference type="PROSITE" id="PS51449"/>
    </source>
</evidence>
<gene>
    <name evidence="10 14" type="primary">miaB</name>
    <name evidence="14" type="ORF">L2K70_02135</name>
</gene>
<dbReference type="InterPro" id="IPR005839">
    <property type="entry name" value="Methylthiotransferase"/>
</dbReference>
<comment type="cofactor">
    <cofactor evidence="10">
        <name>[4Fe-4S] cluster</name>
        <dbReference type="ChEBI" id="CHEBI:49883"/>
    </cofactor>
    <text evidence="10">Binds 2 [4Fe-4S] clusters. One cluster is coordinated with 3 cysteines and an exchangeable S-adenosyl-L-methionine.</text>
</comment>
<dbReference type="InterPro" id="IPR020612">
    <property type="entry name" value="Methylthiotransferase_CS"/>
</dbReference>
<keyword evidence="4 10" id="KW-0949">S-adenosyl-L-methionine</keyword>
<evidence type="ECO:0000259" key="13">
    <source>
        <dbReference type="PROSITE" id="PS51918"/>
    </source>
</evidence>
<feature type="domain" description="Radical SAM core" evidence="13">
    <location>
        <begin position="147"/>
        <end position="378"/>
    </location>
</feature>
<protein>
    <recommendedName>
        <fullName evidence="9 10">tRNA-2-methylthio-N(6)-dimethylallyladenosine synthase</fullName>
        <ecNumber evidence="9 10">2.8.4.3</ecNumber>
    </recommendedName>
    <alternativeName>
        <fullName evidence="10">(Dimethylallyl)adenosine tRNA methylthiotransferase MiaB</fullName>
    </alternativeName>
    <alternativeName>
        <fullName evidence="10">tRNA-i(6)A37 methylthiotransferase</fullName>
    </alternativeName>
</protein>
<dbReference type="InterPro" id="IPR006463">
    <property type="entry name" value="MiaB_methiolase"/>
</dbReference>
<accession>A0ABS9H7V6</accession>
<feature type="binding site" evidence="10">
    <location>
        <position position="161"/>
    </location>
    <ligand>
        <name>[4Fe-4S] cluster</name>
        <dbReference type="ChEBI" id="CHEBI:49883"/>
        <label>2</label>
        <note>4Fe-4S-S-AdoMet</note>
    </ligand>
</feature>
<dbReference type="PROSITE" id="PS50926">
    <property type="entry name" value="TRAM"/>
    <property type="match status" value="1"/>
</dbReference>
<dbReference type="SUPFAM" id="SSF102114">
    <property type="entry name" value="Radical SAM enzymes"/>
    <property type="match status" value="1"/>
</dbReference>
<dbReference type="EMBL" id="JAKJHZ010000003">
    <property type="protein sequence ID" value="MCF6376393.1"/>
    <property type="molecule type" value="Genomic_DNA"/>
</dbReference>
<dbReference type="Pfam" id="PF04055">
    <property type="entry name" value="Radical_SAM"/>
    <property type="match status" value="1"/>
</dbReference>
<keyword evidence="7 10" id="KW-0408">Iron</keyword>
<dbReference type="Gene3D" id="3.80.30.20">
    <property type="entry name" value="tm_1862 like domain"/>
    <property type="match status" value="1"/>
</dbReference>
<dbReference type="Pfam" id="PF00919">
    <property type="entry name" value="UPF0004"/>
    <property type="match status" value="1"/>
</dbReference>
<evidence type="ECO:0000256" key="3">
    <source>
        <dbReference type="ARBA" id="ARBA00022679"/>
    </source>
</evidence>
<dbReference type="SFLD" id="SFLDG01061">
    <property type="entry name" value="methylthiotransferase"/>
    <property type="match status" value="1"/>
</dbReference>
<keyword evidence="15" id="KW-1185">Reference proteome</keyword>
<keyword evidence="2 10" id="KW-0004">4Fe-4S</keyword>
<dbReference type="SMART" id="SM00729">
    <property type="entry name" value="Elp3"/>
    <property type="match status" value="1"/>
</dbReference>
<organism evidence="14 15">
    <name type="scientific">Nocardioides potassii</name>
    <dbReference type="NCBI Taxonomy" id="2911371"/>
    <lineage>
        <taxon>Bacteria</taxon>
        <taxon>Bacillati</taxon>
        <taxon>Actinomycetota</taxon>
        <taxon>Actinomycetes</taxon>
        <taxon>Propionibacteriales</taxon>
        <taxon>Nocardioidaceae</taxon>
        <taxon>Nocardioides</taxon>
    </lineage>
</organism>
<dbReference type="HAMAP" id="MF_01864">
    <property type="entry name" value="tRNA_metthiotr_MiaB"/>
    <property type="match status" value="1"/>
</dbReference>
<reference evidence="14 15" key="1">
    <citation type="submission" date="2022-01" db="EMBL/GenBank/DDBJ databases">
        <title>Nocardioides sp. nov., an actinomycete isolated from mining soil.</title>
        <authorList>
            <person name="Liu L."/>
        </authorList>
    </citation>
    <scope>NUCLEOTIDE SEQUENCE [LARGE SCALE GENOMIC DNA]</scope>
    <source>
        <strain evidence="14 15">KLBMP 9356</strain>
    </source>
</reference>
<dbReference type="EC" id="2.8.4.3" evidence="9 10"/>
<dbReference type="InterPro" id="IPR038135">
    <property type="entry name" value="Methylthiotransferase_N_sf"/>
</dbReference>
<dbReference type="InterPro" id="IPR002792">
    <property type="entry name" value="TRAM_dom"/>
</dbReference>
<dbReference type="Gene3D" id="3.40.50.12160">
    <property type="entry name" value="Methylthiotransferase, N-terminal domain"/>
    <property type="match status" value="1"/>
</dbReference>
<comment type="catalytic activity">
    <reaction evidence="10">
        <text>N(6)-dimethylallyladenosine(37) in tRNA + (sulfur carrier)-SH + AH2 + 2 S-adenosyl-L-methionine = 2-methylsulfanyl-N(6)-dimethylallyladenosine(37) in tRNA + (sulfur carrier)-H + 5'-deoxyadenosine + L-methionine + A + S-adenosyl-L-homocysteine + 2 H(+)</text>
        <dbReference type="Rhea" id="RHEA:37067"/>
        <dbReference type="Rhea" id="RHEA-COMP:10375"/>
        <dbReference type="Rhea" id="RHEA-COMP:10376"/>
        <dbReference type="Rhea" id="RHEA-COMP:14737"/>
        <dbReference type="Rhea" id="RHEA-COMP:14739"/>
        <dbReference type="ChEBI" id="CHEBI:13193"/>
        <dbReference type="ChEBI" id="CHEBI:15378"/>
        <dbReference type="ChEBI" id="CHEBI:17319"/>
        <dbReference type="ChEBI" id="CHEBI:17499"/>
        <dbReference type="ChEBI" id="CHEBI:29917"/>
        <dbReference type="ChEBI" id="CHEBI:57844"/>
        <dbReference type="ChEBI" id="CHEBI:57856"/>
        <dbReference type="ChEBI" id="CHEBI:59789"/>
        <dbReference type="ChEBI" id="CHEBI:64428"/>
        <dbReference type="ChEBI" id="CHEBI:74415"/>
        <dbReference type="ChEBI" id="CHEBI:74417"/>
        <dbReference type="EC" id="2.8.4.3"/>
    </reaction>
</comment>
<comment type="caution">
    <text evidence="14">The sequence shown here is derived from an EMBL/GenBank/DDBJ whole genome shotgun (WGS) entry which is preliminary data.</text>
</comment>
<feature type="binding site" evidence="10">
    <location>
        <position position="168"/>
    </location>
    <ligand>
        <name>[4Fe-4S] cluster</name>
        <dbReference type="ChEBI" id="CHEBI:49883"/>
        <label>2</label>
        <note>4Fe-4S-S-AdoMet</note>
    </ligand>
</feature>
<dbReference type="NCBIfam" id="TIGR00089">
    <property type="entry name" value="MiaB/RimO family radical SAM methylthiotransferase"/>
    <property type="match status" value="1"/>
</dbReference>
<dbReference type="InterPro" id="IPR006638">
    <property type="entry name" value="Elp3/MiaA/NifB-like_rSAM"/>
</dbReference>
<dbReference type="InterPro" id="IPR013848">
    <property type="entry name" value="Methylthiotransferase_N"/>
</dbReference>
<feature type="binding site" evidence="10">
    <location>
        <position position="165"/>
    </location>
    <ligand>
        <name>[4Fe-4S] cluster</name>
        <dbReference type="ChEBI" id="CHEBI:49883"/>
        <label>2</label>
        <note>4Fe-4S-S-AdoMet</note>
    </ligand>
</feature>
<dbReference type="RefSeq" id="WP_236398315.1">
    <property type="nucleotide sequence ID" value="NZ_JAKJHZ010000003.1"/>
</dbReference>
<dbReference type="PROSITE" id="PS01278">
    <property type="entry name" value="MTTASE_RADICAL"/>
    <property type="match status" value="1"/>
</dbReference>
<dbReference type="NCBIfam" id="TIGR01574">
    <property type="entry name" value="miaB-methiolase"/>
    <property type="match status" value="1"/>
</dbReference>
<dbReference type="PROSITE" id="PS51449">
    <property type="entry name" value="MTTASE_N"/>
    <property type="match status" value="1"/>
</dbReference>
<comment type="function">
    <text evidence="1 10">Catalyzes the methylthiolation of N6-(dimethylallyl)adenosine (i(6)A), leading to the formation of 2-methylthio-N6-(dimethylallyl)adenosine (ms(2)i(6)A) at position 37 in tRNAs that read codons beginning with uridine.</text>
</comment>
<feature type="binding site" evidence="10">
    <location>
        <position position="18"/>
    </location>
    <ligand>
        <name>[4Fe-4S] cluster</name>
        <dbReference type="ChEBI" id="CHEBI:49883"/>
        <label>1</label>
    </ligand>
</feature>
<proteinExistence type="inferred from homology"/>
<keyword evidence="8 10" id="KW-0411">Iron-sulfur</keyword>
<name>A0ABS9H7V6_9ACTN</name>
<dbReference type="PANTHER" id="PTHR43020">
    <property type="entry name" value="CDK5 REGULATORY SUBUNIT-ASSOCIATED PROTEIN 1"/>
    <property type="match status" value="1"/>
</dbReference>
<evidence type="ECO:0000256" key="1">
    <source>
        <dbReference type="ARBA" id="ARBA00003234"/>
    </source>
</evidence>
<evidence type="ECO:0000256" key="8">
    <source>
        <dbReference type="ARBA" id="ARBA00023014"/>
    </source>
</evidence>
<keyword evidence="6 10" id="KW-0479">Metal-binding</keyword>